<gene>
    <name evidence="1" type="ORF">GPLA_3204</name>
</gene>
<comment type="caution">
    <text evidence="1">The sequence shown here is derived from an EMBL/GenBank/DDBJ whole genome shotgun (WGS) entry which is preliminary data.</text>
</comment>
<evidence type="ECO:0000313" key="2">
    <source>
        <dbReference type="Proteomes" id="UP000006322"/>
    </source>
</evidence>
<organism evidence="1 2">
    <name type="scientific">Paraglaciecola polaris LMG 21857</name>
    <dbReference type="NCBI Taxonomy" id="1129793"/>
    <lineage>
        <taxon>Bacteria</taxon>
        <taxon>Pseudomonadati</taxon>
        <taxon>Pseudomonadota</taxon>
        <taxon>Gammaproteobacteria</taxon>
        <taxon>Alteromonadales</taxon>
        <taxon>Alteromonadaceae</taxon>
        <taxon>Paraglaciecola</taxon>
    </lineage>
</organism>
<reference evidence="2" key="1">
    <citation type="journal article" date="2014" name="Environ. Microbiol.">
        <title>Comparative genomics of the marine bacterial genus Glaciecola reveals the high degree of genomic diversity and genomic characteristic for cold adaptation.</title>
        <authorList>
            <person name="Qin Q.L."/>
            <person name="Xie B.B."/>
            <person name="Yu Y."/>
            <person name="Shu Y.L."/>
            <person name="Rong J.C."/>
            <person name="Zhang Y.J."/>
            <person name="Zhao D.L."/>
            <person name="Chen X.L."/>
            <person name="Zhang X.Y."/>
            <person name="Chen B."/>
            <person name="Zhou B.C."/>
            <person name="Zhang Y.Z."/>
        </authorList>
    </citation>
    <scope>NUCLEOTIDE SEQUENCE [LARGE SCALE GENOMIC DNA]</scope>
    <source>
        <strain evidence="2">LMG 21857</strain>
    </source>
</reference>
<keyword evidence="2" id="KW-1185">Reference proteome</keyword>
<proteinExistence type="predicted"/>
<accession>K6YN23</accession>
<protein>
    <recommendedName>
        <fullName evidence="3">HTH OST-type domain-containing protein</fullName>
    </recommendedName>
</protein>
<dbReference type="AlphaFoldDB" id="K6YN23"/>
<dbReference type="EMBL" id="BAER01000091">
    <property type="protein sequence ID" value="GAC34094.1"/>
    <property type="molecule type" value="Genomic_DNA"/>
</dbReference>
<evidence type="ECO:0000313" key="1">
    <source>
        <dbReference type="EMBL" id="GAC34094.1"/>
    </source>
</evidence>
<sequence length="60" mass="6898">MHDELSVLRESYGHKTLKSFMLATELFEFNEEETAKGGLRVVYKLSQATKINHAQKAELE</sequence>
<name>K6YN23_9ALTE</name>
<evidence type="ECO:0008006" key="3">
    <source>
        <dbReference type="Google" id="ProtNLM"/>
    </source>
</evidence>
<dbReference type="Proteomes" id="UP000006322">
    <property type="component" value="Unassembled WGS sequence"/>
</dbReference>